<sequence>MKDINLIPAEYMRKKRRSRELAAWGTCIIVGIILLVVLLSLPYYMIFSLSSLDKSLESQVKSLEPVQKDIDTLTQMENEIKVHNDVVRLLSKDRVSASGLIEDIGGCVPTNLSIKSLTLNEKNISLEGLARDNSSIVIFALNLRSIKQVKDVSIKSSTADESGLLSFHIEVTLKGGGETK</sequence>
<gene>
    <name evidence="2" type="ORF">FWJ32_00825</name>
</gene>
<dbReference type="Pfam" id="PF05137">
    <property type="entry name" value="PilN"/>
    <property type="match status" value="1"/>
</dbReference>
<protein>
    <submittedName>
        <fullName evidence="2">PilN domain-containing protein</fullName>
    </submittedName>
</protein>
<evidence type="ECO:0000256" key="1">
    <source>
        <dbReference type="SAM" id="Phobius"/>
    </source>
</evidence>
<evidence type="ECO:0000313" key="2">
    <source>
        <dbReference type="EMBL" id="TZE83462.1"/>
    </source>
</evidence>
<dbReference type="PANTHER" id="PTHR40278">
    <property type="entry name" value="DNA UTILIZATION PROTEIN HOFN"/>
    <property type="match status" value="1"/>
</dbReference>
<dbReference type="Proteomes" id="UP000322976">
    <property type="component" value="Unassembled WGS sequence"/>
</dbReference>
<reference evidence="2 3" key="1">
    <citation type="submission" date="2019-08" db="EMBL/GenBank/DDBJ databases">
        <title>Calorimonas adulescens gen. nov., sp. nov., an anaerobic thermophilic bacterium from Sakhalin hot spring.</title>
        <authorList>
            <person name="Khomyakova M.A."/>
            <person name="Merkel A.Y."/>
            <person name="Novikov A."/>
            <person name="Bonch-Osmolovskaya E.A."/>
            <person name="Slobodkin A.I."/>
        </authorList>
    </citation>
    <scope>NUCLEOTIDE SEQUENCE [LARGE SCALE GENOMIC DNA]</scope>
    <source>
        <strain evidence="2 3">A05MB</strain>
    </source>
</reference>
<dbReference type="RefSeq" id="WP_149544080.1">
    <property type="nucleotide sequence ID" value="NZ_VTPS01000001.1"/>
</dbReference>
<comment type="caution">
    <text evidence="2">The sequence shown here is derived from an EMBL/GenBank/DDBJ whole genome shotgun (WGS) entry which is preliminary data.</text>
</comment>
<feature type="transmembrane region" description="Helical" evidence="1">
    <location>
        <begin position="21"/>
        <end position="45"/>
    </location>
</feature>
<keyword evidence="1" id="KW-1133">Transmembrane helix</keyword>
<proteinExistence type="predicted"/>
<keyword evidence="1" id="KW-0812">Transmembrane</keyword>
<accession>A0A5D8QG12</accession>
<keyword evidence="1" id="KW-0472">Membrane</keyword>
<organism evidence="2 3">
    <name type="scientific">Calorimonas adulescens</name>
    <dbReference type="NCBI Taxonomy" id="2606906"/>
    <lineage>
        <taxon>Bacteria</taxon>
        <taxon>Bacillati</taxon>
        <taxon>Bacillota</taxon>
        <taxon>Clostridia</taxon>
        <taxon>Thermoanaerobacterales</taxon>
        <taxon>Thermoanaerobacteraceae</taxon>
        <taxon>Calorimonas</taxon>
    </lineage>
</organism>
<dbReference type="InterPro" id="IPR007813">
    <property type="entry name" value="PilN"/>
</dbReference>
<dbReference type="EMBL" id="VTPS01000001">
    <property type="protein sequence ID" value="TZE83462.1"/>
    <property type="molecule type" value="Genomic_DNA"/>
</dbReference>
<keyword evidence="3" id="KW-1185">Reference proteome</keyword>
<dbReference type="InterPro" id="IPR052534">
    <property type="entry name" value="Extracell_DNA_Util/SecSys_Comp"/>
</dbReference>
<evidence type="ECO:0000313" key="3">
    <source>
        <dbReference type="Proteomes" id="UP000322976"/>
    </source>
</evidence>
<dbReference type="PANTHER" id="PTHR40278:SF1">
    <property type="entry name" value="DNA UTILIZATION PROTEIN HOFN"/>
    <property type="match status" value="1"/>
</dbReference>
<name>A0A5D8QG12_9THEO</name>
<dbReference type="AlphaFoldDB" id="A0A5D8QG12"/>